<protein>
    <recommendedName>
        <fullName evidence="2">CCHC-type domain-containing protein</fullName>
    </recommendedName>
</protein>
<accession>A0ABY6JX13</accession>
<keyword evidence="1" id="KW-0479">Metal-binding</keyword>
<dbReference type="InterPro" id="IPR001878">
    <property type="entry name" value="Znf_CCHC"/>
</dbReference>
<reference evidence="3 4" key="1">
    <citation type="submission" date="2022-01" db="EMBL/GenBank/DDBJ databases">
        <title>A chromosomal length assembly of Cordylochernes scorpioides.</title>
        <authorList>
            <person name="Zeh D."/>
            <person name="Zeh J."/>
        </authorList>
    </citation>
    <scope>NUCLEOTIDE SEQUENCE [LARGE SCALE GENOMIC DNA]</scope>
    <source>
        <strain evidence="3">IN4F17</strain>
        <tissue evidence="3">Whole Body</tissue>
    </source>
</reference>
<dbReference type="PANTHER" id="PTHR46068">
    <property type="entry name" value="PROTEIN CBG27172"/>
    <property type="match status" value="1"/>
</dbReference>
<keyword evidence="4" id="KW-1185">Reference proteome</keyword>
<evidence type="ECO:0000256" key="1">
    <source>
        <dbReference type="PROSITE-ProRule" id="PRU00047"/>
    </source>
</evidence>
<keyword evidence="1" id="KW-0862">Zinc</keyword>
<sequence>MTDTNFTFPKLNAFNYNIWKVDMKVLLIDRGSWDFIIEDEPDLPAEATAKDIREFKWRKDRAFTTIYQGVERKYQTLIANAADGKEAWYILKQNFEPNSRARLAGLIDEFYELKFAPDEETIGIFIKRVQEKKQLIKEAGFDLPEVLVCFQLIRKLPQDYDGIVQVLYRLEEKHFNVENIEAHLITESGRVQQKKKDDGLDIVSNAYQTKTPRMYQGNKKKNYFSAKAQYSSGSMLEPTVHPRTARTYDIRNCSFCGKTGHLIKDCFLRNKNSQWQHYRNDQNYRGKSSAFHSEILRFHHISERASDPTSELGEWLIDSAATSHFCKEKDWFVNYQDIPPMDALIGDVDCKSTFLGEIVQNIVKSALGLRSYRLYCGKTLYKSAMKNRLDKAKKLFSMIRVGRLSDIVWTDENIFTVEVAHNSQNHPQLLPPGNKASRKRRVHTRLKFPKSVMVWAGVISEGKTPLVFIDRNVKIVSHVYQDVILRDCLLPWARQHFAGRNFILQQDHGSQSTIAFCQQPGFLGKDIWPSNSPDLNPMDRVELLGAKCLFFSPQKFGVPKEGPAVRVGQDGRKVPTVESITRPASRLKDPTPICFFNKLFP</sequence>
<evidence type="ECO:0000313" key="3">
    <source>
        <dbReference type="EMBL" id="UYV61146.1"/>
    </source>
</evidence>
<dbReference type="Gene3D" id="3.30.420.10">
    <property type="entry name" value="Ribonuclease H-like superfamily/Ribonuclease H"/>
    <property type="match status" value="1"/>
</dbReference>
<gene>
    <name evidence="3" type="ORF">LAZ67_1003572</name>
</gene>
<dbReference type="Pfam" id="PF14223">
    <property type="entry name" value="Retrotran_gag_2"/>
    <property type="match status" value="1"/>
</dbReference>
<dbReference type="PROSITE" id="PS50158">
    <property type="entry name" value="ZF_CCHC"/>
    <property type="match status" value="1"/>
</dbReference>
<dbReference type="PANTHER" id="PTHR46068:SF1">
    <property type="entry name" value="TRANSPOSASE IS30-LIKE HTH DOMAIN-CONTAINING PROTEIN"/>
    <property type="match status" value="1"/>
</dbReference>
<name>A0ABY6JX13_9ARAC</name>
<feature type="domain" description="CCHC-type" evidence="2">
    <location>
        <begin position="253"/>
        <end position="266"/>
    </location>
</feature>
<dbReference type="EMBL" id="CP092863">
    <property type="protein sequence ID" value="UYV61146.1"/>
    <property type="molecule type" value="Genomic_DNA"/>
</dbReference>
<dbReference type="Proteomes" id="UP001235939">
    <property type="component" value="Chromosome 01"/>
</dbReference>
<proteinExistence type="predicted"/>
<keyword evidence="1" id="KW-0863">Zinc-finger</keyword>
<dbReference type="InterPro" id="IPR036397">
    <property type="entry name" value="RNaseH_sf"/>
</dbReference>
<evidence type="ECO:0000313" key="4">
    <source>
        <dbReference type="Proteomes" id="UP001235939"/>
    </source>
</evidence>
<dbReference type="Pfam" id="PF22936">
    <property type="entry name" value="Pol_BBD"/>
    <property type="match status" value="1"/>
</dbReference>
<evidence type="ECO:0000259" key="2">
    <source>
        <dbReference type="PROSITE" id="PS50158"/>
    </source>
</evidence>
<organism evidence="3 4">
    <name type="scientific">Cordylochernes scorpioides</name>
    <dbReference type="NCBI Taxonomy" id="51811"/>
    <lineage>
        <taxon>Eukaryota</taxon>
        <taxon>Metazoa</taxon>
        <taxon>Ecdysozoa</taxon>
        <taxon>Arthropoda</taxon>
        <taxon>Chelicerata</taxon>
        <taxon>Arachnida</taxon>
        <taxon>Pseudoscorpiones</taxon>
        <taxon>Cheliferoidea</taxon>
        <taxon>Chernetidae</taxon>
        <taxon>Cordylochernes</taxon>
    </lineage>
</organism>
<dbReference type="InterPro" id="IPR054722">
    <property type="entry name" value="PolX-like_BBD"/>
</dbReference>